<accession>A0AAD8NKM8</accession>
<protein>
    <submittedName>
        <fullName evidence="1">Uncharacterized protein</fullName>
    </submittedName>
</protein>
<proteinExistence type="predicted"/>
<dbReference type="Proteomes" id="UP001229421">
    <property type="component" value="Unassembled WGS sequence"/>
</dbReference>
<reference evidence="1" key="1">
    <citation type="journal article" date="2023" name="bioRxiv">
        <title>Improved chromosome-level genome assembly for marigold (Tagetes erecta).</title>
        <authorList>
            <person name="Jiang F."/>
            <person name="Yuan L."/>
            <person name="Wang S."/>
            <person name="Wang H."/>
            <person name="Xu D."/>
            <person name="Wang A."/>
            <person name="Fan W."/>
        </authorList>
    </citation>
    <scope>NUCLEOTIDE SEQUENCE</scope>
    <source>
        <strain evidence="1">WSJ</strain>
        <tissue evidence="1">Leaf</tissue>
    </source>
</reference>
<keyword evidence="2" id="KW-1185">Reference proteome</keyword>
<gene>
    <name evidence="1" type="ORF">QVD17_38123</name>
</gene>
<dbReference type="AlphaFoldDB" id="A0AAD8NKM8"/>
<name>A0AAD8NKM8_TARER</name>
<organism evidence="1 2">
    <name type="scientific">Tagetes erecta</name>
    <name type="common">African marigold</name>
    <dbReference type="NCBI Taxonomy" id="13708"/>
    <lineage>
        <taxon>Eukaryota</taxon>
        <taxon>Viridiplantae</taxon>
        <taxon>Streptophyta</taxon>
        <taxon>Embryophyta</taxon>
        <taxon>Tracheophyta</taxon>
        <taxon>Spermatophyta</taxon>
        <taxon>Magnoliopsida</taxon>
        <taxon>eudicotyledons</taxon>
        <taxon>Gunneridae</taxon>
        <taxon>Pentapetalae</taxon>
        <taxon>asterids</taxon>
        <taxon>campanulids</taxon>
        <taxon>Asterales</taxon>
        <taxon>Asteraceae</taxon>
        <taxon>Asteroideae</taxon>
        <taxon>Heliantheae alliance</taxon>
        <taxon>Tageteae</taxon>
        <taxon>Tagetes</taxon>
    </lineage>
</organism>
<comment type="caution">
    <text evidence="1">The sequence shown here is derived from an EMBL/GenBank/DDBJ whole genome shotgun (WGS) entry which is preliminary data.</text>
</comment>
<evidence type="ECO:0000313" key="1">
    <source>
        <dbReference type="EMBL" id="KAK1411573.1"/>
    </source>
</evidence>
<dbReference type="EMBL" id="JAUHHV010000010">
    <property type="protein sequence ID" value="KAK1411573.1"/>
    <property type="molecule type" value="Genomic_DNA"/>
</dbReference>
<sequence length="211" mass="23955">MVDYLYEVDVVELKRKVIFVEQDQVIKTLEISRLQEVKKVQGKNIIELKSTFSDLSDKQIDLSQKLEAKFGSDFLEKYEAIGPDMGISAKPTKEVHTYVSVDCGKKIVEEERDSKIPLSIAMQIREETVGDDLWRKERDTRQAANDFRDMKNVHSKARTHKDMMDRIISSSLSAGKIGGLETQVFGPSLGLTTEDFKKLISSAKKEKGPQK</sequence>
<evidence type="ECO:0000313" key="2">
    <source>
        <dbReference type="Proteomes" id="UP001229421"/>
    </source>
</evidence>